<dbReference type="OrthoDB" id="8673316at2"/>
<dbReference type="PANTHER" id="PTHR30006:SF25">
    <property type="entry name" value="PHOSPHOGLYCERATE TRANSPORT REGULATORY PROTEIN PGTC"/>
    <property type="match status" value="1"/>
</dbReference>
<dbReference type="GO" id="GO:0030288">
    <property type="term" value="C:outer membrane-bounded periplasmic space"/>
    <property type="evidence" value="ECO:0007669"/>
    <property type="project" value="TreeGrafter"/>
</dbReference>
<reference evidence="4" key="1">
    <citation type="submission" date="2017-12" db="EMBL/GenBank/DDBJ databases">
        <title>Genomic analysis of Paracoccus sp. CBA4604.</title>
        <authorList>
            <person name="Roh S.W."/>
            <person name="Kim J.Y."/>
            <person name="Kim J.S."/>
        </authorList>
    </citation>
    <scope>NUCLEOTIDE SEQUENCE [LARGE SCALE GENOMIC DNA]</scope>
    <source>
        <strain evidence="4">CBA4604</strain>
    </source>
</reference>
<organism evidence="3 4">
    <name type="scientific">Paracoccus jeotgali</name>
    <dbReference type="NCBI Taxonomy" id="2065379"/>
    <lineage>
        <taxon>Bacteria</taxon>
        <taxon>Pseudomonadati</taxon>
        <taxon>Pseudomonadota</taxon>
        <taxon>Alphaproteobacteria</taxon>
        <taxon>Rhodobacterales</taxon>
        <taxon>Paracoccaceae</taxon>
        <taxon>Paracoccus</taxon>
    </lineage>
</organism>
<evidence type="ECO:0000256" key="1">
    <source>
        <dbReference type="ARBA" id="ARBA00022729"/>
    </source>
</evidence>
<feature type="chain" id="PRO_5014966471" evidence="2">
    <location>
        <begin position="19"/>
        <end position="338"/>
    </location>
</feature>
<keyword evidence="4" id="KW-1185">Reference proteome</keyword>
<name>A0A2K9MLC8_9RHOB</name>
<dbReference type="Pfam" id="PF13531">
    <property type="entry name" value="SBP_bac_11"/>
    <property type="match status" value="1"/>
</dbReference>
<accession>A0A2K9MLC8</accession>
<dbReference type="Gene3D" id="3.40.190.10">
    <property type="entry name" value="Periplasmic binding protein-like II"/>
    <property type="match status" value="2"/>
</dbReference>
<dbReference type="PANTHER" id="PTHR30006">
    <property type="entry name" value="THIAMINE-BINDING PERIPLASMIC PROTEIN-RELATED"/>
    <property type="match status" value="1"/>
</dbReference>
<dbReference type="EMBL" id="CP025583">
    <property type="protein sequence ID" value="AUM75415.1"/>
    <property type="molecule type" value="Genomic_DNA"/>
</dbReference>
<dbReference type="KEGG" id="paru:CYR75_14915"/>
<keyword evidence="1 2" id="KW-0732">Signal</keyword>
<dbReference type="Proteomes" id="UP000234882">
    <property type="component" value="Chromosome"/>
</dbReference>
<proteinExistence type="predicted"/>
<evidence type="ECO:0000313" key="4">
    <source>
        <dbReference type="Proteomes" id="UP000234882"/>
    </source>
</evidence>
<dbReference type="SUPFAM" id="SSF53850">
    <property type="entry name" value="Periplasmic binding protein-like II"/>
    <property type="match status" value="1"/>
</dbReference>
<sequence>MRAILLATLILLALPAQAMQIEAEASFGTGPRHLTVISTTDVAAVEQVLDDFAASHAGITLRYLQAASVEIDAAVRAAEPPADLVISSAMGLQVRLVNDGFARRLALPAPGLPDWAQWRGQLYGVGLEPVIALISRDALGDLPLPATRRELTALLREHPDRFEGRIGSYDPAVSGVGYFLLAQDARKSEGFWRLAEVMGRLNARLYCCSGDMIADLRAGKLALAYNVVASYAARTLADDPQMIRLDFADYTLAIQRTAFVPQNAPDPEGGAMLLEWLLTRPAQAGIVAMSGTPLLADEGPAPPPHLRMIPLDVGLLVDEDRARRASLLAEWSAAMTQP</sequence>
<evidence type="ECO:0000313" key="3">
    <source>
        <dbReference type="EMBL" id="AUM75415.1"/>
    </source>
</evidence>
<feature type="signal peptide" evidence="2">
    <location>
        <begin position="1"/>
        <end position="18"/>
    </location>
</feature>
<dbReference type="AlphaFoldDB" id="A0A2K9MLC8"/>
<evidence type="ECO:0000256" key="2">
    <source>
        <dbReference type="SAM" id="SignalP"/>
    </source>
</evidence>
<gene>
    <name evidence="3" type="ORF">CYR75_14915</name>
</gene>
<dbReference type="RefSeq" id="WP_101500757.1">
    <property type="nucleotide sequence ID" value="NZ_CP025583.1"/>
</dbReference>
<protein>
    <submittedName>
        <fullName evidence="3">ABC transporter substrate-binding protein</fullName>
    </submittedName>
</protein>